<dbReference type="GeneID" id="69041051"/>
<name>C0NX43_AJECG</name>
<dbReference type="InParanoid" id="C0NX43"/>
<sequence>MLAATRRGAACYEARNNSSKKKKRKRNRMSLEYSPASSKINDWLCFRGAPYVPVDNRPLPGPTSVHKPQLDMVQIKGSSAPDTGIIPAAKDFARVTRRRCGCALNGWFHSGWIFTTKCSTAASEFLRTGRMSVKTLNHLRKPNQPIYAMVSTVGGS</sequence>
<evidence type="ECO:0000313" key="3">
    <source>
        <dbReference type="Proteomes" id="UP000001631"/>
    </source>
</evidence>
<dbReference type="RefSeq" id="XP_045284390.1">
    <property type="nucleotide sequence ID" value="XM_045435084.1"/>
</dbReference>
<dbReference type="EMBL" id="GG663375">
    <property type="protein sequence ID" value="EEH03909.1"/>
    <property type="molecule type" value="Genomic_DNA"/>
</dbReference>
<proteinExistence type="predicted"/>
<accession>C0NX43</accession>
<evidence type="ECO:0000313" key="2">
    <source>
        <dbReference type="EMBL" id="EEH03909.1"/>
    </source>
</evidence>
<dbReference type="AlphaFoldDB" id="C0NX43"/>
<feature type="compositionally biased region" description="Basic residues" evidence="1">
    <location>
        <begin position="18"/>
        <end position="28"/>
    </location>
</feature>
<keyword evidence="3" id="KW-1185">Reference proteome</keyword>
<protein>
    <submittedName>
        <fullName evidence="2">Uncharacterized protein</fullName>
    </submittedName>
</protein>
<dbReference type="VEuPathDB" id="FungiDB:I7I50_08289"/>
<dbReference type="Proteomes" id="UP000001631">
    <property type="component" value="Unassembled WGS sequence"/>
</dbReference>
<dbReference type="HOGENOM" id="CLU_1686053_0_0_1"/>
<reference evidence="2" key="1">
    <citation type="submission" date="2009-02" db="EMBL/GenBank/DDBJ databases">
        <title>The Genome Sequence of Ajellomyces capsulatus strain G186AR.</title>
        <authorList>
            <consortium name="The Broad Institute Genome Sequencing Platform"/>
            <person name="Champion M."/>
            <person name="Cuomo C."/>
            <person name="Ma L.-J."/>
            <person name="Henn M.R."/>
            <person name="Sil A."/>
            <person name="Goldman B."/>
            <person name="Young S.K."/>
            <person name="Kodira C.D."/>
            <person name="Zeng Q."/>
            <person name="Koehrsen M."/>
            <person name="Alvarado L."/>
            <person name="Berlin A."/>
            <person name="Borenstein D."/>
            <person name="Chen Z."/>
            <person name="Engels R."/>
            <person name="Freedman E."/>
            <person name="Gellesch M."/>
            <person name="Goldberg J."/>
            <person name="Griggs A."/>
            <person name="Gujja S."/>
            <person name="Heiman D."/>
            <person name="Hepburn T."/>
            <person name="Howarth C."/>
            <person name="Jen D."/>
            <person name="Larson L."/>
            <person name="Lewis B."/>
            <person name="Mehta T."/>
            <person name="Park D."/>
            <person name="Pearson M."/>
            <person name="Roberts A."/>
            <person name="Saif S."/>
            <person name="Shea T."/>
            <person name="Shenoy N."/>
            <person name="Sisk P."/>
            <person name="Stolte C."/>
            <person name="Sykes S."/>
            <person name="Walk T."/>
            <person name="White J."/>
            <person name="Yandava C."/>
            <person name="Klein B."/>
            <person name="McEwen J.G."/>
            <person name="Puccia R."/>
            <person name="Goldman G.H."/>
            <person name="Felipe M.S."/>
            <person name="Nino-Vega G."/>
            <person name="San-Blas G."/>
            <person name="Taylor J."/>
            <person name="Mendoza L."/>
            <person name="Galagan J."/>
            <person name="Nusbaum C."/>
            <person name="Birren B."/>
        </authorList>
    </citation>
    <scope>NUCLEOTIDE SEQUENCE</scope>
    <source>
        <strain evidence="2">G186AR</strain>
    </source>
</reference>
<gene>
    <name evidence="2" type="ORF">HCBG_08035</name>
</gene>
<evidence type="ECO:0000256" key="1">
    <source>
        <dbReference type="SAM" id="MobiDB-lite"/>
    </source>
</evidence>
<feature type="region of interest" description="Disordered" evidence="1">
    <location>
        <begin position="1"/>
        <end position="31"/>
    </location>
</feature>
<organism evidence="2 3">
    <name type="scientific">Ajellomyces capsulatus (strain G186AR / H82 / ATCC MYA-2454 / RMSCC 2432)</name>
    <name type="common">Darling's disease fungus</name>
    <name type="synonym">Histoplasma capsulatum</name>
    <dbReference type="NCBI Taxonomy" id="447093"/>
    <lineage>
        <taxon>Eukaryota</taxon>
        <taxon>Fungi</taxon>
        <taxon>Dikarya</taxon>
        <taxon>Ascomycota</taxon>
        <taxon>Pezizomycotina</taxon>
        <taxon>Eurotiomycetes</taxon>
        <taxon>Eurotiomycetidae</taxon>
        <taxon>Onygenales</taxon>
        <taxon>Ajellomycetaceae</taxon>
        <taxon>Histoplasma</taxon>
    </lineage>
</organism>